<dbReference type="Proteomes" id="UP000193900">
    <property type="component" value="Unassembled WGS sequence"/>
</dbReference>
<dbReference type="EMBL" id="FWFZ01000020">
    <property type="protein sequence ID" value="SLN68042.1"/>
    <property type="molecule type" value="Genomic_DNA"/>
</dbReference>
<evidence type="ECO:0000313" key="1">
    <source>
        <dbReference type="EMBL" id="SLN68042.1"/>
    </source>
</evidence>
<keyword evidence="2" id="KW-1185">Reference proteome</keyword>
<accession>A0A1Y5TNB8</accession>
<sequence length="144" mass="15572">MWSGPSYGEARPHGMNVNAGDSRIGVEFLPCATCHAQSEQPNDLPHAAPHVGLPWQLAPVEFEWFGKTSAEVCAQLSDPERNGGRDWMGLAEHLVTDAGHHGFVLWGWAPGGTREPAPYSLEDHVNDVLIWGVAGQPCPADPED</sequence>
<name>A0A1Y5TNB8_9RHOB</name>
<dbReference type="AlphaFoldDB" id="A0A1Y5TNB8"/>
<proteinExistence type="predicted"/>
<dbReference type="RefSeq" id="WP_234992269.1">
    <property type="nucleotide sequence ID" value="NZ_FWFZ01000020.1"/>
</dbReference>
<evidence type="ECO:0008006" key="3">
    <source>
        <dbReference type="Google" id="ProtNLM"/>
    </source>
</evidence>
<protein>
    <recommendedName>
        <fullName evidence="3">Cytochrome c domain-containing protein</fullName>
    </recommendedName>
</protein>
<reference evidence="1 2" key="1">
    <citation type="submission" date="2017-03" db="EMBL/GenBank/DDBJ databases">
        <authorList>
            <person name="Afonso C.L."/>
            <person name="Miller P.J."/>
            <person name="Scott M.A."/>
            <person name="Spackman E."/>
            <person name="Goraichik I."/>
            <person name="Dimitrov K.M."/>
            <person name="Suarez D.L."/>
            <person name="Swayne D.E."/>
        </authorList>
    </citation>
    <scope>NUCLEOTIDE SEQUENCE [LARGE SCALE GENOMIC DNA]</scope>
    <source>
        <strain evidence="1 2">CECT 7023</strain>
    </source>
</reference>
<evidence type="ECO:0000313" key="2">
    <source>
        <dbReference type="Proteomes" id="UP000193900"/>
    </source>
</evidence>
<organism evidence="1 2">
    <name type="scientific">Roseisalinus antarcticus</name>
    <dbReference type="NCBI Taxonomy" id="254357"/>
    <lineage>
        <taxon>Bacteria</taxon>
        <taxon>Pseudomonadati</taxon>
        <taxon>Pseudomonadota</taxon>
        <taxon>Alphaproteobacteria</taxon>
        <taxon>Rhodobacterales</taxon>
        <taxon>Roseobacteraceae</taxon>
        <taxon>Roseisalinus</taxon>
    </lineage>
</organism>
<gene>
    <name evidence="1" type="ORF">ROA7023_03289</name>
</gene>